<feature type="non-terminal residue" evidence="1">
    <location>
        <position position="1"/>
    </location>
</feature>
<keyword evidence="2" id="KW-1185">Reference proteome</keyword>
<proteinExistence type="predicted"/>
<name>A0A0M8NQR9_9EURO</name>
<dbReference type="EMBL" id="LHQQ01000386">
    <property type="protein sequence ID" value="KOS36818.1"/>
    <property type="molecule type" value="Genomic_DNA"/>
</dbReference>
<reference evidence="1 2" key="1">
    <citation type="submission" date="2015-08" db="EMBL/GenBank/DDBJ databases">
        <title>Genome sequencing of Penicillium nordicum.</title>
        <authorList>
            <person name="Nguyen H.D."/>
            <person name="Seifert K.A."/>
        </authorList>
    </citation>
    <scope>NUCLEOTIDE SEQUENCE [LARGE SCALE GENOMIC DNA]</scope>
    <source>
        <strain evidence="1 2">DAOMC 185683</strain>
    </source>
</reference>
<evidence type="ECO:0000313" key="2">
    <source>
        <dbReference type="Proteomes" id="UP000037696"/>
    </source>
</evidence>
<comment type="caution">
    <text evidence="1">The sequence shown here is derived from an EMBL/GenBank/DDBJ whole genome shotgun (WGS) entry which is preliminary data.</text>
</comment>
<sequence>TYYPTRRRSRYFRYVTTYYHPHFPFLSLYVMSYTIHIGAWSI</sequence>
<evidence type="ECO:0000313" key="1">
    <source>
        <dbReference type="EMBL" id="KOS36818.1"/>
    </source>
</evidence>
<organism evidence="1 2">
    <name type="scientific">Penicillium nordicum</name>
    <dbReference type="NCBI Taxonomy" id="229535"/>
    <lineage>
        <taxon>Eukaryota</taxon>
        <taxon>Fungi</taxon>
        <taxon>Dikarya</taxon>
        <taxon>Ascomycota</taxon>
        <taxon>Pezizomycotina</taxon>
        <taxon>Eurotiomycetes</taxon>
        <taxon>Eurotiomycetidae</taxon>
        <taxon>Eurotiales</taxon>
        <taxon>Aspergillaceae</taxon>
        <taxon>Penicillium</taxon>
    </lineage>
</organism>
<dbReference type="Proteomes" id="UP000037696">
    <property type="component" value="Unassembled WGS sequence"/>
</dbReference>
<protein>
    <submittedName>
        <fullName evidence="1">Uncharacterized protein</fullName>
    </submittedName>
</protein>
<gene>
    <name evidence="1" type="ORF">ACN38_g12419</name>
</gene>
<dbReference type="AlphaFoldDB" id="A0A0M8NQR9"/>
<accession>A0A0M8NQR9</accession>